<dbReference type="EMBL" id="WHZX01000004">
    <property type="protein sequence ID" value="NEG71831.1"/>
    <property type="molecule type" value="Genomic_DNA"/>
</dbReference>
<evidence type="ECO:0000313" key="1">
    <source>
        <dbReference type="EMBL" id="KAB8287106.1"/>
    </source>
</evidence>
<dbReference type="OrthoDB" id="3239460at2"/>
<keyword evidence="4" id="KW-1185">Reference proteome</keyword>
<accession>A0A6L4WXY5</accession>
<sequence>MAMASTATIERVQTTLSVEGREQIEDDFDDIIHGGYFDEDDDGPHDEFCQFYIGECDQIARFWLVTSRNGEKRFYCPKHFALILHDIVDAMAHSTYFAAQQTPAQRRDVFHTFLIEWGRFGF</sequence>
<protein>
    <submittedName>
        <fullName evidence="1">Uncharacterized protein</fullName>
    </submittedName>
</protein>
<reference evidence="2 3" key="1">
    <citation type="submission" date="2019-10" db="EMBL/GenBank/DDBJ databases">
        <title>Bifidobacterium from non-human primates.</title>
        <authorList>
            <person name="Modesto M."/>
        </authorList>
    </citation>
    <scope>NUCLEOTIDE SEQUENCE [LARGE SCALE GENOMIC DNA]</scope>
    <source>
        <strain evidence="2 3">TREM</strain>
    </source>
</reference>
<dbReference type="EMBL" id="WBSM01000011">
    <property type="protein sequence ID" value="KAB8287106.1"/>
    <property type="molecule type" value="Genomic_DNA"/>
</dbReference>
<evidence type="ECO:0000313" key="4">
    <source>
        <dbReference type="Proteomes" id="UP000482084"/>
    </source>
</evidence>
<reference evidence="1 4" key="2">
    <citation type="submission" date="2019-10" db="EMBL/GenBank/DDBJ databases">
        <title>Characterization of the phylogenetic diversity of two novel species belonging to the genus Bifidobacterium: Bifidobacterium cebidarum sp. nov. and Bifidobacterium leontopitheci sp. nov.</title>
        <authorList>
            <person name="Lugli G.A."/>
            <person name="Duranti S."/>
            <person name="Milani C."/>
            <person name="Turroni F."/>
            <person name="Ventura M."/>
        </authorList>
    </citation>
    <scope>NUCLEOTIDE SEQUENCE [LARGE SCALE GENOMIC DNA]</scope>
    <source>
        <strain evidence="1 4">DSM 100688</strain>
    </source>
</reference>
<dbReference type="Proteomes" id="UP000482084">
    <property type="component" value="Unassembled WGS sequence"/>
</dbReference>
<comment type="caution">
    <text evidence="1">The sequence shown here is derived from an EMBL/GenBank/DDBJ whole genome shotgun (WGS) entry which is preliminary data.</text>
</comment>
<dbReference type="RefSeq" id="WP_152358890.1">
    <property type="nucleotide sequence ID" value="NZ_WBSM01000011.1"/>
</dbReference>
<organism evidence="1 4">
    <name type="scientific">Bifidobacterium ramosum</name>
    <dbReference type="NCBI Taxonomy" id="1798158"/>
    <lineage>
        <taxon>Bacteria</taxon>
        <taxon>Bacillati</taxon>
        <taxon>Actinomycetota</taxon>
        <taxon>Actinomycetes</taxon>
        <taxon>Bifidobacteriales</taxon>
        <taxon>Bifidobacteriaceae</taxon>
        <taxon>Bifidobacterium</taxon>
    </lineage>
</organism>
<dbReference type="AlphaFoldDB" id="A0A6L4WXY5"/>
<proteinExistence type="predicted"/>
<dbReference type="Proteomes" id="UP000469943">
    <property type="component" value="Unassembled WGS sequence"/>
</dbReference>
<evidence type="ECO:0000313" key="3">
    <source>
        <dbReference type="Proteomes" id="UP000469943"/>
    </source>
</evidence>
<name>A0A6L4WXY5_9BIFI</name>
<evidence type="ECO:0000313" key="2">
    <source>
        <dbReference type="EMBL" id="NEG71831.1"/>
    </source>
</evidence>
<gene>
    <name evidence="1" type="ORF">DSM100688_1881</name>
    <name evidence="2" type="ORF">GFD24_06330</name>
</gene>